<name>A0A842FR83_9LIST</name>
<evidence type="ECO:0000313" key="2">
    <source>
        <dbReference type="EMBL" id="MBC2294357.1"/>
    </source>
</evidence>
<accession>A0A842FR83</accession>
<evidence type="ECO:0000313" key="1">
    <source>
        <dbReference type="EMBL" id="MBC2285579.1"/>
    </source>
</evidence>
<dbReference type="AlphaFoldDB" id="A0A842FR83"/>
<proteinExistence type="predicted"/>
<evidence type="ECO:0000313" key="4">
    <source>
        <dbReference type="Proteomes" id="UP000585696"/>
    </source>
</evidence>
<gene>
    <name evidence="1" type="ORF">HCB69_14420</name>
    <name evidence="2" type="ORF">HCC36_14050</name>
</gene>
<dbReference type="InterPro" id="IPR036505">
    <property type="entry name" value="Amidase/PGRP_sf"/>
</dbReference>
<evidence type="ECO:0000313" key="3">
    <source>
        <dbReference type="Proteomes" id="UP000543005"/>
    </source>
</evidence>
<dbReference type="Proteomes" id="UP000585696">
    <property type="component" value="Unassembled WGS sequence"/>
</dbReference>
<organism evidence="1 4">
    <name type="scientific">Listeria booriae</name>
    <dbReference type="NCBI Taxonomy" id="1552123"/>
    <lineage>
        <taxon>Bacteria</taxon>
        <taxon>Bacillati</taxon>
        <taxon>Bacillota</taxon>
        <taxon>Bacilli</taxon>
        <taxon>Bacillales</taxon>
        <taxon>Listeriaceae</taxon>
        <taxon>Listeria</taxon>
    </lineage>
</organism>
<dbReference type="EMBL" id="JAARZS010000049">
    <property type="protein sequence ID" value="MBC2285579.1"/>
    <property type="molecule type" value="Genomic_DNA"/>
</dbReference>
<dbReference type="EMBL" id="JAARZT010000030">
    <property type="protein sequence ID" value="MBC2294357.1"/>
    <property type="molecule type" value="Genomic_DNA"/>
</dbReference>
<reference evidence="3 4" key="1">
    <citation type="submission" date="2020-03" db="EMBL/GenBank/DDBJ databases">
        <title>Soil Listeria distribution.</title>
        <authorList>
            <person name="Liao J."/>
            <person name="Wiedmann M."/>
        </authorList>
    </citation>
    <scope>NUCLEOTIDE SEQUENCE [LARGE SCALE GENOMIC DNA]</scope>
    <source>
        <strain evidence="2 3">FSL L7-0051</strain>
        <strain evidence="1 4">FSL L7-0054</strain>
    </source>
</reference>
<comment type="caution">
    <text evidence="1">The sequence shown here is derived from an EMBL/GenBank/DDBJ whole genome shotgun (WGS) entry which is preliminary data.</text>
</comment>
<sequence>MKTLLCDVFKRFFYGFVTHAWVSDKLDGTNHQDPIAWLKNGVLMTQLEKDLKAKYRGDTIVSPSVSLVTETPKPRAK</sequence>
<dbReference type="RefSeq" id="WP_185629839.1">
    <property type="nucleotide sequence ID" value="NZ_JAARZS010000049.1"/>
</dbReference>
<dbReference type="GO" id="GO:0008745">
    <property type="term" value="F:N-acetylmuramoyl-L-alanine amidase activity"/>
    <property type="evidence" value="ECO:0007669"/>
    <property type="project" value="InterPro"/>
</dbReference>
<dbReference type="Gene3D" id="3.40.80.10">
    <property type="entry name" value="Peptidoglycan recognition protein-like"/>
    <property type="match status" value="1"/>
</dbReference>
<protein>
    <submittedName>
        <fullName evidence="1">Uncharacterized protein</fullName>
    </submittedName>
</protein>
<dbReference type="GO" id="GO:0009253">
    <property type="term" value="P:peptidoglycan catabolic process"/>
    <property type="evidence" value="ECO:0007669"/>
    <property type="project" value="InterPro"/>
</dbReference>
<dbReference type="Proteomes" id="UP000543005">
    <property type="component" value="Unassembled WGS sequence"/>
</dbReference>